<dbReference type="EMBL" id="MU128944">
    <property type="protein sequence ID" value="KAF9515996.1"/>
    <property type="molecule type" value="Genomic_DNA"/>
</dbReference>
<dbReference type="InterPro" id="IPR016181">
    <property type="entry name" value="Acyl_CoA_acyltransferase"/>
</dbReference>
<accession>A0A9P6B1M7</accession>
<proteinExistence type="predicted"/>
<keyword evidence="2" id="KW-1185">Reference proteome</keyword>
<dbReference type="Proteomes" id="UP000886523">
    <property type="component" value="Unassembled WGS sequence"/>
</dbReference>
<name>A0A9P6B1M7_9AGAM</name>
<organism evidence="1 2">
    <name type="scientific">Hydnum rufescens UP504</name>
    <dbReference type="NCBI Taxonomy" id="1448309"/>
    <lineage>
        <taxon>Eukaryota</taxon>
        <taxon>Fungi</taxon>
        <taxon>Dikarya</taxon>
        <taxon>Basidiomycota</taxon>
        <taxon>Agaricomycotina</taxon>
        <taxon>Agaricomycetes</taxon>
        <taxon>Cantharellales</taxon>
        <taxon>Hydnaceae</taxon>
        <taxon>Hydnum</taxon>
    </lineage>
</organism>
<evidence type="ECO:0000313" key="2">
    <source>
        <dbReference type="Proteomes" id="UP000886523"/>
    </source>
</evidence>
<protein>
    <submittedName>
        <fullName evidence="1">Uncharacterized protein</fullName>
    </submittedName>
</protein>
<gene>
    <name evidence="1" type="ORF">BS47DRAFT_710689</name>
</gene>
<dbReference type="OrthoDB" id="5372118at2759"/>
<comment type="caution">
    <text evidence="1">The sequence shown here is derived from an EMBL/GenBank/DDBJ whole genome shotgun (WGS) entry which is preliminary data.</text>
</comment>
<dbReference type="SUPFAM" id="SSF55729">
    <property type="entry name" value="Acyl-CoA N-acyltransferases (Nat)"/>
    <property type="match status" value="1"/>
</dbReference>
<sequence length="400" mass="44208">MRPSRPRLSGQRSKVYMCIQYQPHPSFPLPPCGRLRSALVFKGVGGTLESLCRENLAPIEPINPSPLLYSDAHSTNANPIASTTMSFIVNVFNSATRLLDAVPELVHDPIQANTILPYALKRKAQEESGLASSAYSSFPDGVPPLWVVLWTERHGTQRPMLDLVVAITNSNISTLPLFIFTPHQAALTTPDFLFPRIARLVDVLKTVIDASRVFAVFAPVQITRLFANLWSWKTGIAAVDTPYYRAVLATVTLDSLASSLADPQSFRRNRLAQMADLEEVAPQFKAFADDSVIYPMTLDQAREEACEYIRERKLWLCEAEPGGDGVRTIVSIVAATRNSGTHAFITKVFTPRQFRQQGHAKHLVAWVSKTLPGSTGIYDSVAFRGRGKCGSCPYVHQGRI</sequence>
<reference evidence="1" key="1">
    <citation type="journal article" date="2020" name="Nat. Commun.">
        <title>Large-scale genome sequencing of mycorrhizal fungi provides insights into the early evolution of symbiotic traits.</title>
        <authorList>
            <person name="Miyauchi S."/>
            <person name="Kiss E."/>
            <person name="Kuo A."/>
            <person name="Drula E."/>
            <person name="Kohler A."/>
            <person name="Sanchez-Garcia M."/>
            <person name="Morin E."/>
            <person name="Andreopoulos B."/>
            <person name="Barry K.W."/>
            <person name="Bonito G."/>
            <person name="Buee M."/>
            <person name="Carver A."/>
            <person name="Chen C."/>
            <person name="Cichocki N."/>
            <person name="Clum A."/>
            <person name="Culley D."/>
            <person name="Crous P.W."/>
            <person name="Fauchery L."/>
            <person name="Girlanda M."/>
            <person name="Hayes R.D."/>
            <person name="Keri Z."/>
            <person name="LaButti K."/>
            <person name="Lipzen A."/>
            <person name="Lombard V."/>
            <person name="Magnuson J."/>
            <person name="Maillard F."/>
            <person name="Murat C."/>
            <person name="Nolan M."/>
            <person name="Ohm R.A."/>
            <person name="Pangilinan J."/>
            <person name="Pereira M.F."/>
            <person name="Perotto S."/>
            <person name="Peter M."/>
            <person name="Pfister S."/>
            <person name="Riley R."/>
            <person name="Sitrit Y."/>
            <person name="Stielow J.B."/>
            <person name="Szollosi G."/>
            <person name="Zifcakova L."/>
            <person name="Stursova M."/>
            <person name="Spatafora J.W."/>
            <person name="Tedersoo L."/>
            <person name="Vaario L.M."/>
            <person name="Yamada A."/>
            <person name="Yan M."/>
            <person name="Wang P."/>
            <person name="Xu J."/>
            <person name="Bruns T."/>
            <person name="Baldrian P."/>
            <person name="Vilgalys R."/>
            <person name="Dunand C."/>
            <person name="Henrissat B."/>
            <person name="Grigoriev I.V."/>
            <person name="Hibbett D."/>
            <person name="Nagy L.G."/>
            <person name="Martin F.M."/>
        </authorList>
    </citation>
    <scope>NUCLEOTIDE SEQUENCE</scope>
    <source>
        <strain evidence="1">UP504</strain>
    </source>
</reference>
<dbReference type="AlphaFoldDB" id="A0A9P6B1M7"/>
<dbReference type="Gene3D" id="3.40.630.30">
    <property type="match status" value="1"/>
</dbReference>
<evidence type="ECO:0000313" key="1">
    <source>
        <dbReference type="EMBL" id="KAF9515996.1"/>
    </source>
</evidence>